<name>A0A3D5QDH3_FLESI</name>
<evidence type="ECO:0000256" key="8">
    <source>
        <dbReference type="SAM" id="Coils"/>
    </source>
</evidence>
<feature type="signal peptide" evidence="9">
    <location>
        <begin position="1"/>
        <end position="18"/>
    </location>
</feature>
<keyword evidence="3" id="KW-0813">Transport</keyword>
<keyword evidence="4" id="KW-1134">Transmembrane beta strand</keyword>
<dbReference type="EMBL" id="DPPF01000198">
    <property type="protein sequence ID" value="HCW93877.1"/>
    <property type="molecule type" value="Genomic_DNA"/>
</dbReference>
<dbReference type="AlphaFoldDB" id="A0A3D5QDH3"/>
<dbReference type="InterPro" id="IPR051906">
    <property type="entry name" value="TolC-like"/>
</dbReference>
<dbReference type="PANTHER" id="PTHR30026">
    <property type="entry name" value="OUTER MEMBRANE PROTEIN TOLC"/>
    <property type="match status" value="1"/>
</dbReference>
<dbReference type="Pfam" id="PF02321">
    <property type="entry name" value="OEP"/>
    <property type="match status" value="2"/>
</dbReference>
<evidence type="ECO:0000313" key="10">
    <source>
        <dbReference type="EMBL" id="HCW93877.1"/>
    </source>
</evidence>
<evidence type="ECO:0000256" key="2">
    <source>
        <dbReference type="ARBA" id="ARBA00007613"/>
    </source>
</evidence>
<gene>
    <name evidence="10" type="ORF">DHM44_09375</name>
</gene>
<dbReference type="PANTHER" id="PTHR30026:SF20">
    <property type="entry name" value="OUTER MEMBRANE PROTEIN TOLC"/>
    <property type="match status" value="1"/>
</dbReference>
<evidence type="ECO:0000256" key="3">
    <source>
        <dbReference type="ARBA" id="ARBA00022448"/>
    </source>
</evidence>
<dbReference type="SUPFAM" id="SSF56954">
    <property type="entry name" value="Outer membrane efflux proteins (OEP)"/>
    <property type="match status" value="1"/>
</dbReference>
<sequence length="414" mass="48217">MKKLFVLIMLLAAVNTFALSLDKLKEKAIENRPVLQKYRLDTGISEENVRYQKGEFMPSADLGYQYNQLDEDAMFENSENSNLYISLSYNLFDGFRDKYNLKSAKEMKKVSLFELQSKQQDIKLDVAAAYLSVYRNQRYLEVRQNAFKLYKEKYEDAKLKYDVGVMKWSEVLKIKVEMDNAKQELLKAQAELDKSLNTLSRKVNAEIKIEDINFQLLETIPEFHKYDFYKEKMYAVRSELKALETVVQARQYSVGASKSSLYPKVDLSMRYSNSADSVNPYGDNEEDELRGQVNVSFNIFNGFQKYANINKAKLEMRKSKMDVMELKLDLKNQLQNVFEDKTVALKNLEVARTSLKEAEENLRVTEASFNEGIATSTDILDAIYYLSRAKYNVINARTQVFLNYFKLQRVIENL</sequence>
<evidence type="ECO:0000256" key="7">
    <source>
        <dbReference type="ARBA" id="ARBA00023237"/>
    </source>
</evidence>
<feature type="coiled-coil region" evidence="8">
    <location>
        <begin position="309"/>
        <end position="368"/>
    </location>
</feature>
<keyword evidence="9" id="KW-0732">Signal</keyword>
<dbReference type="GO" id="GO:0009279">
    <property type="term" value="C:cell outer membrane"/>
    <property type="evidence" value="ECO:0007669"/>
    <property type="project" value="UniProtKB-SubCell"/>
</dbReference>
<dbReference type="GO" id="GO:0015288">
    <property type="term" value="F:porin activity"/>
    <property type="evidence" value="ECO:0007669"/>
    <property type="project" value="TreeGrafter"/>
</dbReference>
<protein>
    <recommendedName>
        <fullName evidence="12">TolC family protein</fullName>
    </recommendedName>
</protein>
<accession>A0A3D5QDH3</accession>
<dbReference type="InterPro" id="IPR003423">
    <property type="entry name" value="OMP_efflux"/>
</dbReference>
<evidence type="ECO:0000256" key="6">
    <source>
        <dbReference type="ARBA" id="ARBA00023136"/>
    </source>
</evidence>
<keyword evidence="6" id="KW-0472">Membrane</keyword>
<comment type="similarity">
    <text evidence="2">Belongs to the outer membrane factor (OMF) (TC 1.B.17) family.</text>
</comment>
<organism evidence="10 11">
    <name type="scientific">Flexistipes sinusarabici</name>
    <dbReference type="NCBI Taxonomy" id="2352"/>
    <lineage>
        <taxon>Bacteria</taxon>
        <taxon>Pseudomonadati</taxon>
        <taxon>Deferribacterota</taxon>
        <taxon>Deferribacteres</taxon>
        <taxon>Deferribacterales</taxon>
        <taxon>Flexistipitaceae</taxon>
        <taxon>Flexistipes</taxon>
    </lineage>
</organism>
<keyword evidence="5" id="KW-0812">Transmembrane</keyword>
<comment type="caution">
    <text evidence="10">The sequence shown here is derived from an EMBL/GenBank/DDBJ whole genome shotgun (WGS) entry which is preliminary data.</text>
</comment>
<feature type="chain" id="PRO_5017668124" description="TolC family protein" evidence="9">
    <location>
        <begin position="19"/>
        <end position="414"/>
    </location>
</feature>
<feature type="coiled-coil region" evidence="8">
    <location>
        <begin position="171"/>
        <end position="198"/>
    </location>
</feature>
<evidence type="ECO:0000256" key="9">
    <source>
        <dbReference type="SAM" id="SignalP"/>
    </source>
</evidence>
<evidence type="ECO:0000256" key="5">
    <source>
        <dbReference type="ARBA" id="ARBA00022692"/>
    </source>
</evidence>
<comment type="subcellular location">
    <subcellularLocation>
        <location evidence="1">Cell outer membrane</location>
    </subcellularLocation>
</comment>
<dbReference type="GO" id="GO:0015562">
    <property type="term" value="F:efflux transmembrane transporter activity"/>
    <property type="evidence" value="ECO:0007669"/>
    <property type="project" value="InterPro"/>
</dbReference>
<dbReference type="Proteomes" id="UP000262325">
    <property type="component" value="Unassembled WGS sequence"/>
</dbReference>
<keyword evidence="8" id="KW-0175">Coiled coil</keyword>
<dbReference type="Gene3D" id="1.20.1600.10">
    <property type="entry name" value="Outer membrane efflux proteins (OEP)"/>
    <property type="match status" value="1"/>
</dbReference>
<evidence type="ECO:0000313" key="11">
    <source>
        <dbReference type="Proteomes" id="UP000262325"/>
    </source>
</evidence>
<proteinExistence type="inferred from homology"/>
<keyword evidence="7" id="KW-0998">Cell outer membrane</keyword>
<evidence type="ECO:0008006" key="12">
    <source>
        <dbReference type="Google" id="ProtNLM"/>
    </source>
</evidence>
<dbReference type="GO" id="GO:1990281">
    <property type="term" value="C:efflux pump complex"/>
    <property type="evidence" value="ECO:0007669"/>
    <property type="project" value="TreeGrafter"/>
</dbReference>
<reference evidence="10 11" key="1">
    <citation type="journal article" date="2018" name="Nat. Biotechnol.">
        <title>A standardized bacterial taxonomy based on genome phylogeny substantially revises the tree of life.</title>
        <authorList>
            <person name="Parks D.H."/>
            <person name="Chuvochina M."/>
            <person name="Waite D.W."/>
            <person name="Rinke C."/>
            <person name="Skarshewski A."/>
            <person name="Chaumeil P.A."/>
            <person name="Hugenholtz P."/>
        </authorList>
    </citation>
    <scope>NUCLEOTIDE SEQUENCE [LARGE SCALE GENOMIC DNA]</scope>
    <source>
        <strain evidence="10">UBA8672</strain>
    </source>
</reference>
<evidence type="ECO:0000256" key="4">
    <source>
        <dbReference type="ARBA" id="ARBA00022452"/>
    </source>
</evidence>
<evidence type="ECO:0000256" key="1">
    <source>
        <dbReference type="ARBA" id="ARBA00004442"/>
    </source>
</evidence>